<sequence>MGDVWSMVPAERLALIDDLGDVDSWLVEEVRDTTLSLLLAVSGRRVVLDLDGPGIEILASAI</sequence>
<dbReference type="EMBL" id="JANFQF010000003">
    <property type="protein sequence ID" value="MCQ4118615.1"/>
    <property type="molecule type" value="Genomic_DNA"/>
</dbReference>
<dbReference type="RefSeq" id="WP_255966183.1">
    <property type="nucleotide sequence ID" value="NZ_JANFQF010000003.1"/>
</dbReference>
<keyword evidence="2" id="KW-1185">Reference proteome</keyword>
<name>A0ABT1QBY9_9NOCA</name>
<reference evidence="1 2" key="1">
    <citation type="submission" date="2022-07" db="EMBL/GenBank/DDBJ databases">
        <title>Degradation activity of malathion, p-nitrophenol and potential low-temperature adaptation strategy of Rhodococcus sp. FXJ9.536.</title>
        <authorList>
            <person name="Huang J."/>
            <person name="Huang Y."/>
        </authorList>
    </citation>
    <scope>NUCLEOTIDE SEQUENCE [LARGE SCALE GENOMIC DNA]</scope>
    <source>
        <strain evidence="1 2">FXJ9.536</strain>
    </source>
</reference>
<evidence type="ECO:0000313" key="2">
    <source>
        <dbReference type="Proteomes" id="UP001524501"/>
    </source>
</evidence>
<proteinExistence type="predicted"/>
<organism evidence="1 2">
    <name type="scientific">Rhodococcus tibetensis</name>
    <dbReference type="NCBI Taxonomy" id="2965064"/>
    <lineage>
        <taxon>Bacteria</taxon>
        <taxon>Bacillati</taxon>
        <taxon>Actinomycetota</taxon>
        <taxon>Actinomycetes</taxon>
        <taxon>Mycobacteriales</taxon>
        <taxon>Nocardiaceae</taxon>
        <taxon>Rhodococcus</taxon>
    </lineage>
</organism>
<dbReference type="Proteomes" id="UP001524501">
    <property type="component" value="Unassembled WGS sequence"/>
</dbReference>
<gene>
    <name evidence="1" type="ORF">NOF53_05405</name>
</gene>
<accession>A0ABT1QBY9</accession>
<evidence type="ECO:0000313" key="1">
    <source>
        <dbReference type="EMBL" id="MCQ4118615.1"/>
    </source>
</evidence>
<evidence type="ECO:0008006" key="3">
    <source>
        <dbReference type="Google" id="ProtNLM"/>
    </source>
</evidence>
<comment type="caution">
    <text evidence="1">The sequence shown here is derived from an EMBL/GenBank/DDBJ whole genome shotgun (WGS) entry which is preliminary data.</text>
</comment>
<protein>
    <recommendedName>
        <fullName evidence="3">STAS domain-containing protein</fullName>
    </recommendedName>
</protein>